<protein>
    <recommendedName>
        <fullName evidence="3">alcohol dehydrogenase</fullName>
        <ecNumber evidence="3">1.1.1.1</ecNumber>
    </recommendedName>
</protein>
<dbReference type="InterPro" id="IPR013154">
    <property type="entry name" value="ADH-like_N"/>
</dbReference>
<evidence type="ECO:0000256" key="4">
    <source>
        <dbReference type="ARBA" id="ARBA00022723"/>
    </source>
</evidence>
<evidence type="ECO:0000259" key="10">
    <source>
        <dbReference type="SMART" id="SM00829"/>
    </source>
</evidence>
<gene>
    <name evidence="11" type="ORF">GB883_03120</name>
</gene>
<comment type="catalytic activity">
    <reaction evidence="7">
        <text>a secondary alcohol + NAD(+) = a ketone + NADH + H(+)</text>
        <dbReference type="Rhea" id="RHEA:10740"/>
        <dbReference type="ChEBI" id="CHEBI:15378"/>
        <dbReference type="ChEBI" id="CHEBI:17087"/>
        <dbReference type="ChEBI" id="CHEBI:35681"/>
        <dbReference type="ChEBI" id="CHEBI:57540"/>
        <dbReference type="ChEBI" id="CHEBI:57945"/>
        <dbReference type="EC" id="1.1.1.1"/>
    </reaction>
</comment>
<accession>A0A7J5UTB8</accession>
<dbReference type="InterPro" id="IPR013149">
    <property type="entry name" value="ADH-like_C"/>
</dbReference>
<dbReference type="Pfam" id="PF08240">
    <property type="entry name" value="ADH_N"/>
    <property type="match status" value="1"/>
</dbReference>
<name>A0A7J5UTB8_9MICO</name>
<proteinExistence type="inferred from homology"/>
<evidence type="ECO:0000256" key="7">
    <source>
        <dbReference type="ARBA" id="ARBA00049164"/>
    </source>
</evidence>
<evidence type="ECO:0000313" key="12">
    <source>
        <dbReference type="Proteomes" id="UP000451860"/>
    </source>
</evidence>
<dbReference type="CDD" id="cd08254">
    <property type="entry name" value="hydroxyacyl_CoA_DH"/>
    <property type="match status" value="1"/>
</dbReference>
<dbReference type="InterPro" id="IPR011032">
    <property type="entry name" value="GroES-like_sf"/>
</dbReference>
<dbReference type="OrthoDB" id="3567264at2"/>
<dbReference type="AlphaFoldDB" id="A0A7J5UTB8"/>
<organism evidence="11 12">
    <name type="scientific">Georgenia thermotolerans</name>
    <dbReference type="NCBI Taxonomy" id="527326"/>
    <lineage>
        <taxon>Bacteria</taxon>
        <taxon>Bacillati</taxon>
        <taxon>Actinomycetota</taxon>
        <taxon>Actinomycetes</taxon>
        <taxon>Micrococcales</taxon>
        <taxon>Bogoriellaceae</taxon>
        <taxon>Georgenia</taxon>
    </lineage>
</organism>
<comment type="cofactor">
    <cofactor evidence="1 9">
        <name>Zn(2+)</name>
        <dbReference type="ChEBI" id="CHEBI:29105"/>
    </cofactor>
</comment>
<comment type="similarity">
    <text evidence="2 9">Belongs to the zinc-containing alcohol dehydrogenase family.</text>
</comment>
<keyword evidence="5 9" id="KW-0862">Zinc</keyword>
<evidence type="ECO:0000256" key="8">
    <source>
        <dbReference type="ARBA" id="ARBA00049243"/>
    </source>
</evidence>
<reference evidence="11 12" key="1">
    <citation type="submission" date="2019-10" db="EMBL/GenBank/DDBJ databases">
        <title>Georgenia wutianyii sp. nov. and Georgenia yuyongxinii sp. nov. isolated from plateau pika (Ochotona curzoniae) in the Qinghai-Tibet plateau of China.</title>
        <authorList>
            <person name="Tian Z."/>
        </authorList>
    </citation>
    <scope>NUCLEOTIDE SEQUENCE [LARGE SCALE GENOMIC DNA]</scope>
    <source>
        <strain evidence="11 12">DSM 21501</strain>
    </source>
</reference>
<keyword evidence="6" id="KW-0560">Oxidoreductase</keyword>
<comment type="caution">
    <text evidence="11">The sequence shown here is derived from an EMBL/GenBank/DDBJ whole genome shotgun (WGS) entry which is preliminary data.</text>
</comment>
<dbReference type="GO" id="GO:0004022">
    <property type="term" value="F:alcohol dehydrogenase (NAD+) activity"/>
    <property type="evidence" value="ECO:0007669"/>
    <property type="project" value="UniProtKB-EC"/>
</dbReference>
<dbReference type="RefSeq" id="WP_152204186.1">
    <property type="nucleotide sequence ID" value="NZ_VUKF01000045.1"/>
</dbReference>
<dbReference type="EMBL" id="WHJE01000008">
    <property type="protein sequence ID" value="KAE8765528.1"/>
    <property type="molecule type" value="Genomic_DNA"/>
</dbReference>
<dbReference type="InterPro" id="IPR020843">
    <property type="entry name" value="ER"/>
</dbReference>
<comment type="catalytic activity">
    <reaction evidence="8">
        <text>a primary alcohol + NAD(+) = an aldehyde + NADH + H(+)</text>
        <dbReference type="Rhea" id="RHEA:10736"/>
        <dbReference type="ChEBI" id="CHEBI:15378"/>
        <dbReference type="ChEBI" id="CHEBI:15734"/>
        <dbReference type="ChEBI" id="CHEBI:17478"/>
        <dbReference type="ChEBI" id="CHEBI:57540"/>
        <dbReference type="ChEBI" id="CHEBI:57945"/>
        <dbReference type="EC" id="1.1.1.1"/>
    </reaction>
</comment>
<dbReference type="PROSITE" id="PS00059">
    <property type="entry name" value="ADH_ZINC"/>
    <property type="match status" value="1"/>
</dbReference>
<dbReference type="EC" id="1.1.1.1" evidence="3"/>
<evidence type="ECO:0000256" key="2">
    <source>
        <dbReference type="ARBA" id="ARBA00008072"/>
    </source>
</evidence>
<evidence type="ECO:0000256" key="6">
    <source>
        <dbReference type="ARBA" id="ARBA00023002"/>
    </source>
</evidence>
<dbReference type="PANTHER" id="PTHR42940:SF8">
    <property type="entry name" value="VACUOLAR PROTEIN SORTING-ASSOCIATED PROTEIN 11"/>
    <property type="match status" value="1"/>
</dbReference>
<evidence type="ECO:0000256" key="9">
    <source>
        <dbReference type="RuleBase" id="RU361277"/>
    </source>
</evidence>
<dbReference type="SUPFAM" id="SSF50129">
    <property type="entry name" value="GroES-like"/>
    <property type="match status" value="1"/>
</dbReference>
<dbReference type="GO" id="GO:0008270">
    <property type="term" value="F:zinc ion binding"/>
    <property type="evidence" value="ECO:0007669"/>
    <property type="project" value="InterPro"/>
</dbReference>
<dbReference type="SUPFAM" id="SSF51735">
    <property type="entry name" value="NAD(P)-binding Rossmann-fold domains"/>
    <property type="match status" value="1"/>
</dbReference>
<dbReference type="PANTHER" id="PTHR42940">
    <property type="entry name" value="ALCOHOL DEHYDROGENASE 1-RELATED"/>
    <property type="match status" value="1"/>
</dbReference>
<keyword evidence="4 9" id="KW-0479">Metal-binding</keyword>
<dbReference type="Gene3D" id="3.90.180.10">
    <property type="entry name" value="Medium-chain alcohol dehydrogenases, catalytic domain"/>
    <property type="match status" value="1"/>
</dbReference>
<feature type="domain" description="Enoyl reductase (ER)" evidence="10">
    <location>
        <begin position="10"/>
        <end position="310"/>
    </location>
</feature>
<evidence type="ECO:0000313" key="11">
    <source>
        <dbReference type="EMBL" id="KAE8765528.1"/>
    </source>
</evidence>
<dbReference type="SMART" id="SM00829">
    <property type="entry name" value="PKS_ER"/>
    <property type="match status" value="1"/>
</dbReference>
<evidence type="ECO:0000256" key="5">
    <source>
        <dbReference type="ARBA" id="ARBA00022833"/>
    </source>
</evidence>
<keyword evidence="12" id="KW-1185">Reference proteome</keyword>
<evidence type="ECO:0000256" key="3">
    <source>
        <dbReference type="ARBA" id="ARBA00013190"/>
    </source>
</evidence>
<dbReference type="Pfam" id="PF00107">
    <property type="entry name" value="ADH_zinc_N"/>
    <property type="match status" value="1"/>
</dbReference>
<dbReference type="InterPro" id="IPR036291">
    <property type="entry name" value="NAD(P)-bd_dom_sf"/>
</dbReference>
<dbReference type="InterPro" id="IPR002328">
    <property type="entry name" value="ADH_Zn_CS"/>
</dbReference>
<sequence length="312" mass="31672">MKAWQFIATGAPLELREVPEPVAGPGEVVVEIRAAGLCHTDVGVMTDPLWRAQLATVPLTLGHEVAGVVVEVGPGVDGAELGARVGINPLSATAPGFGRDGGYSHRAVARAEDLVPIPDNVSFAQGAAGTDAGMTSYHAVVVEGQVGAGSKVGIVGLGGLGQLGAAFARAVGAEVYVAEVNEAVWPLARELGAREVVRDVLDLKAFQPDVVVDFAGFGTTAGAMEAVRPGGRVVQVGMGTLEATISINTLILNTVTLVGSKGGTNADIAAVYELFASGTVDPLLTTIGFDEIPDGLERLRVGGVAGRLVAVP</sequence>
<evidence type="ECO:0000256" key="1">
    <source>
        <dbReference type="ARBA" id="ARBA00001947"/>
    </source>
</evidence>
<dbReference type="Proteomes" id="UP000451860">
    <property type="component" value="Unassembled WGS sequence"/>
</dbReference>